<dbReference type="RefSeq" id="WP_006444648.1">
    <property type="nucleotide sequence ID" value="NZ_CP036524.1"/>
</dbReference>
<gene>
    <name evidence="3" type="ORF">CLOHYLEM_07293</name>
</gene>
<proteinExistence type="predicted"/>
<feature type="region of interest" description="Disordered" evidence="1">
    <location>
        <begin position="70"/>
        <end position="97"/>
    </location>
</feature>
<evidence type="ECO:0000256" key="2">
    <source>
        <dbReference type="SAM" id="Phobius"/>
    </source>
</evidence>
<name>C0C5B7_9FIRM</name>
<keyword evidence="2" id="KW-1133">Transmembrane helix</keyword>
<organism evidence="3 4">
    <name type="scientific">[Clostridium] hylemonae DSM 15053</name>
    <dbReference type="NCBI Taxonomy" id="553973"/>
    <lineage>
        <taxon>Bacteria</taxon>
        <taxon>Bacillati</taxon>
        <taxon>Bacillota</taxon>
        <taxon>Clostridia</taxon>
        <taxon>Lachnospirales</taxon>
        <taxon>Lachnospiraceae</taxon>
    </lineage>
</organism>
<evidence type="ECO:0000313" key="3">
    <source>
        <dbReference type="EMBL" id="EEG72654.1"/>
    </source>
</evidence>
<feature type="transmembrane region" description="Helical" evidence="2">
    <location>
        <begin position="6"/>
        <end position="24"/>
    </location>
</feature>
<accession>C0C5B7</accession>
<sequence>MKEWDVVLVIVVLLNMVLSIYNPISKNQKENTKAMTELTMTIKTISEKMAVYEKDMNALDVKNHESHKRLWDKNEEQDRQIKEHESRIVKLEGNKGK</sequence>
<evidence type="ECO:0000313" key="4">
    <source>
        <dbReference type="Proteomes" id="UP000004893"/>
    </source>
</evidence>
<dbReference type="HOGENOM" id="CLU_2493672_0_0_9"/>
<keyword evidence="4" id="KW-1185">Reference proteome</keyword>
<dbReference type="STRING" id="553973.CLOHYLEM_07293"/>
<keyword evidence="2" id="KW-0812">Transmembrane</keyword>
<dbReference type="OrthoDB" id="1853150at2"/>
<dbReference type="EMBL" id="ABYI02000040">
    <property type="protein sequence ID" value="EEG72654.1"/>
    <property type="molecule type" value="Genomic_DNA"/>
</dbReference>
<dbReference type="AlphaFoldDB" id="C0C5B7"/>
<comment type="caution">
    <text evidence="3">The sequence shown here is derived from an EMBL/GenBank/DDBJ whole genome shotgun (WGS) entry which is preliminary data.</text>
</comment>
<dbReference type="Proteomes" id="UP000004893">
    <property type="component" value="Unassembled WGS sequence"/>
</dbReference>
<reference evidence="3" key="1">
    <citation type="submission" date="2009-02" db="EMBL/GenBank/DDBJ databases">
        <authorList>
            <person name="Fulton L."/>
            <person name="Clifton S."/>
            <person name="Fulton B."/>
            <person name="Xu J."/>
            <person name="Minx P."/>
            <person name="Pepin K.H."/>
            <person name="Johnson M."/>
            <person name="Bhonagiri V."/>
            <person name="Nash W.E."/>
            <person name="Mardis E.R."/>
            <person name="Wilson R.K."/>
        </authorList>
    </citation>
    <scope>NUCLEOTIDE SEQUENCE [LARGE SCALE GENOMIC DNA]</scope>
    <source>
        <strain evidence="3">DSM 15053</strain>
    </source>
</reference>
<keyword evidence="2" id="KW-0472">Membrane</keyword>
<protein>
    <submittedName>
        <fullName evidence="3">Uncharacterized protein</fullName>
    </submittedName>
</protein>
<reference evidence="3" key="2">
    <citation type="submission" date="2013-06" db="EMBL/GenBank/DDBJ databases">
        <title>Draft genome sequence of Clostridium hylemonae (DSM 15053).</title>
        <authorList>
            <person name="Sudarsanam P."/>
            <person name="Ley R."/>
            <person name="Guruge J."/>
            <person name="Turnbaugh P.J."/>
            <person name="Mahowald M."/>
            <person name="Liep D."/>
            <person name="Gordon J."/>
        </authorList>
    </citation>
    <scope>NUCLEOTIDE SEQUENCE</scope>
    <source>
        <strain evidence="3">DSM 15053</strain>
    </source>
</reference>
<evidence type="ECO:0000256" key="1">
    <source>
        <dbReference type="SAM" id="MobiDB-lite"/>
    </source>
</evidence>